<keyword evidence="1" id="KW-0812">Transmembrane</keyword>
<evidence type="ECO:0000256" key="1">
    <source>
        <dbReference type="SAM" id="Phobius"/>
    </source>
</evidence>
<keyword evidence="1" id="KW-0472">Membrane</keyword>
<gene>
    <name evidence="2" type="ORF">MELA_00064</name>
</gene>
<name>A0A564ZEG6_9BACT</name>
<sequence length="51" mass="5703">MRHRNAKTERVLALYLLIAIIVLALSLGIVMKALLSLPSEIKTLKPYAREA</sequence>
<evidence type="ECO:0000313" key="2">
    <source>
        <dbReference type="EMBL" id="VUZ83711.1"/>
    </source>
</evidence>
<keyword evidence="3" id="KW-1185">Reference proteome</keyword>
<proteinExistence type="predicted"/>
<keyword evidence="1" id="KW-1133">Transmembrane helix</keyword>
<feature type="transmembrane region" description="Helical" evidence="1">
    <location>
        <begin position="12"/>
        <end position="35"/>
    </location>
</feature>
<protein>
    <submittedName>
        <fullName evidence="2">Uncharacterized protein</fullName>
    </submittedName>
</protein>
<organism evidence="2 3">
    <name type="scientific">Candidatus Methylomirabilis lanthanidiphila</name>
    <dbReference type="NCBI Taxonomy" id="2211376"/>
    <lineage>
        <taxon>Bacteria</taxon>
        <taxon>Candidatus Methylomirabilota</taxon>
        <taxon>Candidatus Methylomirabilia</taxon>
        <taxon>Candidatus Methylomirabilales</taxon>
        <taxon>Candidatus Methylomirabilaceae</taxon>
        <taxon>Candidatus Methylomirabilis</taxon>
    </lineage>
</organism>
<reference evidence="2 3" key="1">
    <citation type="submission" date="2019-07" db="EMBL/GenBank/DDBJ databases">
        <authorList>
            <person name="Cremers G."/>
        </authorList>
    </citation>
    <scope>NUCLEOTIDE SEQUENCE [LARGE SCALE GENOMIC DNA]</scope>
</reference>
<dbReference type="EMBL" id="CABIKM010000001">
    <property type="protein sequence ID" value="VUZ83711.1"/>
    <property type="molecule type" value="Genomic_DNA"/>
</dbReference>
<evidence type="ECO:0000313" key="3">
    <source>
        <dbReference type="Proteomes" id="UP000334340"/>
    </source>
</evidence>
<accession>A0A564ZEG6</accession>
<dbReference type="AlphaFoldDB" id="A0A564ZEG6"/>
<dbReference type="Proteomes" id="UP000334340">
    <property type="component" value="Unassembled WGS sequence"/>
</dbReference>